<organism evidence="2 3">
    <name type="scientific">Botrytis porri</name>
    <dbReference type="NCBI Taxonomy" id="87229"/>
    <lineage>
        <taxon>Eukaryota</taxon>
        <taxon>Fungi</taxon>
        <taxon>Dikarya</taxon>
        <taxon>Ascomycota</taxon>
        <taxon>Pezizomycotina</taxon>
        <taxon>Leotiomycetes</taxon>
        <taxon>Helotiales</taxon>
        <taxon>Sclerotiniaceae</taxon>
        <taxon>Botrytis</taxon>
    </lineage>
</organism>
<keyword evidence="3" id="KW-1185">Reference proteome</keyword>
<proteinExistence type="predicted"/>
<name>A0A4Z1KWF8_9HELO</name>
<feature type="compositionally biased region" description="Gly residues" evidence="1">
    <location>
        <begin position="104"/>
        <end position="114"/>
    </location>
</feature>
<evidence type="ECO:0000256" key="1">
    <source>
        <dbReference type="SAM" id="MobiDB-lite"/>
    </source>
</evidence>
<evidence type="ECO:0000313" key="3">
    <source>
        <dbReference type="Proteomes" id="UP000297280"/>
    </source>
</evidence>
<feature type="region of interest" description="Disordered" evidence="1">
    <location>
        <begin position="80"/>
        <end position="114"/>
    </location>
</feature>
<comment type="caution">
    <text evidence="2">The sequence shown here is derived from an EMBL/GenBank/DDBJ whole genome shotgun (WGS) entry which is preliminary data.</text>
</comment>
<protein>
    <submittedName>
        <fullName evidence="2">Uncharacterized protein</fullName>
    </submittedName>
</protein>
<dbReference type="AlphaFoldDB" id="A0A4Z1KWF8"/>
<sequence length="114" mass="12410">MFQIYSTGHQIIYVSPGTTTINFGAPPIRRGPLSYNSFRFILHSFHANMSFRIAAKDVRLLPTLIAKPLNPSSKIVDITAKSPEPITQPADEKVSDNAELEKNVGGGDGIDIDA</sequence>
<evidence type="ECO:0000313" key="2">
    <source>
        <dbReference type="EMBL" id="TGO88841.1"/>
    </source>
</evidence>
<accession>A0A4Z1KWF8</accession>
<dbReference type="EMBL" id="PQXO01000138">
    <property type="protein sequence ID" value="TGO88841.1"/>
    <property type="molecule type" value="Genomic_DNA"/>
</dbReference>
<dbReference type="Proteomes" id="UP000297280">
    <property type="component" value="Unassembled WGS sequence"/>
</dbReference>
<gene>
    <name evidence="2" type="ORF">BPOR_0138g00020</name>
</gene>
<reference evidence="2 3" key="1">
    <citation type="submission" date="2017-12" db="EMBL/GenBank/DDBJ databases">
        <title>Comparative genomics of Botrytis spp.</title>
        <authorList>
            <person name="Valero-Jimenez C.A."/>
            <person name="Tapia P."/>
            <person name="Veloso J."/>
            <person name="Silva-Moreno E."/>
            <person name="Staats M."/>
            <person name="Valdes J.H."/>
            <person name="Van Kan J.A.L."/>
        </authorList>
    </citation>
    <scope>NUCLEOTIDE SEQUENCE [LARGE SCALE GENOMIC DNA]</scope>
    <source>
        <strain evidence="2 3">MUCL3349</strain>
    </source>
</reference>
<feature type="compositionally biased region" description="Basic and acidic residues" evidence="1">
    <location>
        <begin position="90"/>
        <end position="102"/>
    </location>
</feature>
<dbReference type="OrthoDB" id="10333997at2759"/>